<dbReference type="PANTHER" id="PTHR43649:SF33">
    <property type="entry name" value="POLYGALACTURONAN_RHAMNOGALACTURONAN-BINDING PROTEIN YTCQ"/>
    <property type="match status" value="1"/>
</dbReference>
<feature type="chain" id="PRO_5043163471" evidence="7">
    <location>
        <begin position="24"/>
        <end position="443"/>
    </location>
</feature>
<evidence type="ECO:0000256" key="7">
    <source>
        <dbReference type="SAM" id="SignalP"/>
    </source>
</evidence>
<keyword evidence="3" id="KW-0472">Membrane</keyword>
<evidence type="ECO:0000256" key="5">
    <source>
        <dbReference type="ARBA" id="ARBA00023288"/>
    </source>
</evidence>
<evidence type="ECO:0000256" key="6">
    <source>
        <dbReference type="SAM" id="MobiDB-lite"/>
    </source>
</evidence>
<evidence type="ECO:0000256" key="4">
    <source>
        <dbReference type="ARBA" id="ARBA00023139"/>
    </source>
</evidence>
<reference evidence="9" key="1">
    <citation type="submission" date="2017-07" db="EMBL/GenBank/DDBJ databases">
        <authorList>
            <person name="Varghese N."/>
            <person name="Submissions S."/>
        </authorList>
    </citation>
    <scope>NUCLEOTIDE SEQUENCE [LARGE SCALE GENOMIC DNA]</scope>
    <source>
        <strain evidence="9">NLAE-zl-C134</strain>
    </source>
</reference>
<dbReference type="RefSeq" id="WP_109712942.1">
    <property type="nucleotide sequence ID" value="NZ_QGDS01000011.1"/>
</dbReference>
<feature type="compositionally biased region" description="Basic and acidic residues" evidence="6">
    <location>
        <begin position="28"/>
        <end position="43"/>
    </location>
</feature>
<dbReference type="Proteomes" id="UP000254051">
    <property type="component" value="Unassembled WGS sequence"/>
</dbReference>
<feature type="signal peptide" evidence="7">
    <location>
        <begin position="1"/>
        <end position="23"/>
    </location>
</feature>
<gene>
    <name evidence="8" type="ORF">SAMN05216529_11154</name>
</gene>
<dbReference type="SUPFAM" id="SSF53850">
    <property type="entry name" value="Periplasmic binding protein-like II"/>
    <property type="match status" value="1"/>
</dbReference>
<keyword evidence="9" id="KW-1185">Reference proteome</keyword>
<dbReference type="Gene3D" id="3.40.190.10">
    <property type="entry name" value="Periplasmic binding protein-like II"/>
    <property type="match status" value="2"/>
</dbReference>
<evidence type="ECO:0000256" key="3">
    <source>
        <dbReference type="ARBA" id="ARBA00023136"/>
    </source>
</evidence>
<dbReference type="AlphaFoldDB" id="A0A315ZTN6"/>
<organism evidence="8 9">
    <name type="scientific">Faecalicatena contorta</name>
    <dbReference type="NCBI Taxonomy" id="39482"/>
    <lineage>
        <taxon>Bacteria</taxon>
        <taxon>Bacillati</taxon>
        <taxon>Bacillota</taxon>
        <taxon>Clostridia</taxon>
        <taxon>Lachnospirales</taxon>
        <taxon>Lachnospiraceae</taxon>
        <taxon>Faecalicatena</taxon>
    </lineage>
</organism>
<sequence>MKMKKLISLAVAAAMTLSLSACGGSSDGKSDTGSDKPSSKDDGKKVVTIWSWSPISRTMDKMIAAFEAEHPDIKIDFTYYNYDPEYLSALSAAAASNSLPDIIATQPGSLTQQYADYLIDLSDRAAESWGDDWGSNFADVVLDQVYLGNKEGDKKLNFLPIEAQVISVEYNKTLFESLGLKVPETYSELKNVCDTLSEKGYAPLFQGGASDWQNLNVYLMLLSQYGMENFDKAQNGEMKWTDDVFVSAMNTWKRMFDDGIFQTGALSATCYSDGTTAFTAGQAGMIALGSWWTQEFTGEDVAQAVADWDFDYFYLPPMEDGLTASTPVGGVDFGMGITENCKNVDAAWTVLESMVSGAGIQACADDLNNLPAFKGIEPKAADLPDDVVSQFNRASGDLAGAMNQRVANPTVDTALKSALQAVASGEMGAKEAMQIVQDAQDAL</sequence>
<keyword evidence="1" id="KW-1003">Cell membrane</keyword>
<dbReference type="InterPro" id="IPR050490">
    <property type="entry name" value="Bact_solute-bd_prot1"/>
</dbReference>
<dbReference type="EMBL" id="UHJJ01000011">
    <property type="protein sequence ID" value="SUQ15269.1"/>
    <property type="molecule type" value="Genomic_DNA"/>
</dbReference>
<keyword evidence="5" id="KW-0449">Lipoprotein</keyword>
<protein>
    <submittedName>
        <fullName evidence="8">Carbohydrate ABC transporter substrate-binding protein, CUT1 family</fullName>
    </submittedName>
</protein>
<dbReference type="OrthoDB" id="2060074at2"/>
<keyword evidence="2 7" id="KW-0732">Signal</keyword>
<feature type="region of interest" description="Disordered" evidence="6">
    <location>
        <begin position="22"/>
        <end position="43"/>
    </location>
</feature>
<proteinExistence type="predicted"/>
<accession>A0A315ZTN6</accession>
<evidence type="ECO:0000256" key="1">
    <source>
        <dbReference type="ARBA" id="ARBA00022475"/>
    </source>
</evidence>
<dbReference type="PROSITE" id="PS51257">
    <property type="entry name" value="PROKAR_LIPOPROTEIN"/>
    <property type="match status" value="1"/>
</dbReference>
<evidence type="ECO:0000313" key="8">
    <source>
        <dbReference type="EMBL" id="SUQ15269.1"/>
    </source>
</evidence>
<keyword evidence="4" id="KW-0564">Palmitate</keyword>
<evidence type="ECO:0000256" key="2">
    <source>
        <dbReference type="ARBA" id="ARBA00022729"/>
    </source>
</evidence>
<name>A0A315ZTN6_9FIRM</name>
<dbReference type="InterPro" id="IPR006059">
    <property type="entry name" value="SBP"/>
</dbReference>
<dbReference type="PANTHER" id="PTHR43649">
    <property type="entry name" value="ARABINOSE-BINDING PROTEIN-RELATED"/>
    <property type="match status" value="1"/>
</dbReference>
<dbReference type="Pfam" id="PF01547">
    <property type="entry name" value="SBP_bac_1"/>
    <property type="match status" value="1"/>
</dbReference>
<evidence type="ECO:0000313" key="9">
    <source>
        <dbReference type="Proteomes" id="UP000254051"/>
    </source>
</evidence>